<protein>
    <submittedName>
        <fullName evidence="1">NADH:flavin oxidoreductase/NADH oxidase</fullName>
    </submittedName>
</protein>
<proteinExistence type="predicted"/>
<reference evidence="1" key="2">
    <citation type="journal article" date="2022" name="New Phytol.">
        <title>Evolutionary transition to the ectomycorrhizal habit in the genomes of a hyperdiverse lineage of mushroom-forming fungi.</title>
        <authorList>
            <person name="Looney B."/>
            <person name="Miyauchi S."/>
            <person name="Morin E."/>
            <person name="Drula E."/>
            <person name="Courty P.E."/>
            <person name="Kohler A."/>
            <person name="Kuo A."/>
            <person name="LaButti K."/>
            <person name="Pangilinan J."/>
            <person name="Lipzen A."/>
            <person name="Riley R."/>
            <person name="Andreopoulos W."/>
            <person name="He G."/>
            <person name="Johnson J."/>
            <person name="Nolan M."/>
            <person name="Tritt A."/>
            <person name="Barry K.W."/>
            <person name="Grigoriev I.V."/>
            <person name="Nagy L.G."/>
            <person name="Hibbett D."/>
            <person name="Henrissat B."/>
            <person name="Matheny P.B."/>
            <person name="Labbe J."/>
            <person name="Martin F.M."/>
        </authorList>
    </citation>
    <scope>NUCLEOTIDE SEQUENCE</scope>
    <source>
        <strain evidence="1">FP105234-sp</strain>
    </source>
</reference>
<dbReference type="EMBL" id="MU275865">
    <property type="protein sequence ID" value="KAI0050089.1"/>
    <property type="molecule type" value="Genomic_DNA"/>
</dbReference>
<reference evidence="1" key="1">
    <citation type="submission" date="2021-02" db="EMBL/GenBank/DDBJ databases">
        <authorList>
            <consortium name="DOE Joint Genome Institute"/>
            <person name="Ahrendt S."/>
            <person name="Looney B.P."/>
            <person name="Miyauchi S."/>
            <person name="Morin E."/>
            <person name="Drula E."/>
            <person name="Courty P.E."/>
            <person name="Chicoki N."/>
            <person name="Fauchery L."/>
            <person name="Kohler A."/>
            <person name="Kuo A."/>
            <person name="Labutti K."/>
            <person name="Pangilinan J."/>
            <person name="Lipzen A."/>
            <person name="Riley R."/>
            <person name="Andreopoulos W."/>
            <person name="He G."/>
            <person name="Johnson J."/>
            <person name="Barry K.W."/>
            <person name="Grigoriev I.V."/>
            <person name="Nagy L."/>
            <person name="Hibbett D."/>
            <person name="Henrissat B."/>
            <person name="Matheny P.B."/>
            <person name="Labbe J."/>
            <person name="Martin F."/>
        </authorList>
    </citation>
    <scope>NUCLEOTIDE SEQUENCE</scope>
    <source>
        <strain evidence="1">FP105234-sp</strain>
    </source>
</reference>
<accession>A0ACB8S0T3</accession>
<evidence type="ECO:0000313" key="1">
    <source>
        <dbReference type="EMBL" id="KAI0050089.1"/>
    </source>
</evidence>
<keyword evidence="2" id="KW-1185">Reference proteome</keyword>
<gene>
    <name evidence="1" type="ORF">FA95DRAFT_1556009</name>
</gene>
<evidence type="ECO:0000313" key="2">
    <source>
        <dbReference type="Proteomes" id="UP000814033"/>
    </source>
</evidence>
<sequence>MATSALFSPLQVGAITVRHRVVLAPLTRLRANSDGELGELGVQYYTQRASFPGTLLITEGSIIHPRAGGWLTAPGIYSEGQIAAWKKITDSVHEKGSFIFLQICGFGRVADSAYLKAKDIPRVGPSAIAADGHPVPRAMTKEEIKDNIQLFATAASNAVHKAGFDGVEIHCANGYLLDQFVQANSNQRTDEYGGSIENRLRFVLEVAAAVAAAVGEEKTGLRVSPWSRFQNMRMAEPLPTFVELARMLKAQHPNFAYLHVVEPRISGSQDDEASEPTDSNKRIRDAWAPGVYIAAGGYNRESATKTVEEDGGLVAFGRHFIPNPDLPSRFNGGINLAPYDRAAFYSPGPRGYVDYPFAALVSP</sequence>
<name>A0ACB8S0T3_9AGAM</name>
<comment type="caution">
    <text evidence="1">The sequence shown here is derived from an EMBL/GenBank/DDBJ whole genome shotgun (WGS) entry which is preliminary data.</text>
</comment>
<organism evidence="1 2">
    <name type="scientific">Auriscalpium vulgare</name>
    <dbReference type="NCBI Taxonomy" id="40419"/>
    <lineage>
        <taxon>Eukaryota</taxon>
        <taxon>Fungi</taxon>
        <taxon>Dikarya</taxon>
        <taxon>Basidiomycota</taxon>
        <taxon>Agaricomycotina</taxon>
        <taxon>Agaricomycetes</taxon>
        <taxon>Russulales</taxon>
        <taxon>Auriscalpiaceae</taxon>
        <taxon>Auriscalpium</taxon>
    </lineage>
</organism>
<dbReference type="Proteomes" id="UP000814033">
    <property type="component" value="Unassembled WGS sequence"/>
</dbReference>